<evidence type="ECO:0000256" key="1">
    <source>
        <dbReference type="SAM" id="MobiDB-lite"/>
    </source>
</evidence>
<organism evidence="3 4">
    <name type="scientific">Massariosphaeria phaeospora</name>
    <dbReference type="NCBI Taxonomy" id="100035"/>
    <lineage>
        <taxon>Eukaryota</taxon>
        <taxon>Fungi</taxon>
        <taxon>Dikarya</taxon>
        <taxon>Ascomycota</taxon>
        <taxon>Pezizomycotina</taxon>
        <taxon>Dothideomycetes</taxon>
        <taxon>Pleosporomycetidae</taxon>
        <taxon>Pleosporales</taxon>
        <taxon>Pleosporales incertae sedis</taxon>
        <taxon>Massariosphaeria</taxon>
    </lineage>
</organism>
<evidence type="ECO:0000313" key="3">
    <source>
        <dbReference type="EMBL" id="KAF2864825.1"/>
    </source>
</evidence>
<dbReference type="SUPFAM" id="SSF89895">
    <property type="entry name" value="FYSH domain"/>
    <property type="match status" value="1"/>
</dbReference>
<reference evidence="3 4" key="1">
    <citation type="submission" date="2020-01" db="EMBL/GenBank/DDBJ databases">
        <authorList>
            <consortium name="DOE Joint Genome Institute"/>
            <person name="Haridas S."/>
            <person name="Albert R."/>
            <person name="Binder M."/>
            <person name="Bloem J."/>
            <person name="Labutti K."/>
            <person name="Salamov A."/>
            <person name="Andreopoulos B."/>
            <person name="Baker S.E."/>
            <person name="Barry K."/>
            <person name="Bills G."/>
            <person name="Bluhm B.H."/>
            <person name="Cannon C."/>
            <person name="Castanera R."/>
            <person name="Culley D.E."/>
            <person name="Daum C."/>
            <person name="Ezra D."/>
            <person name="Gonzalez J.B."/>
            <person name="Henrissat B."/>
            <person name="Kuo A."/>
            <person name="Liang C."/>
            <person name="Lipzen A."/>
            <person name="Lutzoni F."/>
            <person name="Magnuson J."/>
            <person name="Mondo S."/>
            <person name="Nolan M."/>
            <person name="Ohm R."/>
            <person name="Pangilinan J."/>
            <person name="Park H.-J.H."/>
            <person name="Ramirez L."/>
            <person name="Alfaro M."/>
            <person name="Sun H."/>
            <person name="Tritt A."/>
            <person name="Yoshinaga Y."/>
            <person name="Zwiers L.-H.L."/>
            <person name="Turgeon B.G."/>
            <person name="Goodwin S.B."/>
            <person name="Spatafora J.W."/>
            <person name="Crous P.W."/>
            <person name="Grigoriev I.V."/>
        </authorList>
    </citation>
    <scope>NUCLEOTIDE SEQUENCE [LARGE SCALE GENOMIC DNA]</scope>
    <source>
        <strain evidence="3 4">CBS 611.86</strain>
    </source>
</reference>
<dbReference type="InterPro" id="IPR019783">
    <property type="entry name" value="SDO1/SBDS_N"/>
</dbReference>
<dbReference type="AlphaFoldDB" id="A0A7C8ME73"/>
<feature type="region of interest" description="Disordered" evidence="1">
    <location>
        <begin position="92"/>
        <end position="114"/>
    </location>
</feature>
<sequence>MARGNDTQTKVHFKGQDDDFVVFAESAEAVKKWKEDSSIPLAQVVNGWKVFVTHKQGTQGILDAASNASLDNEFGTHKDDEVVKLILQKGTVQESENKERQGDTNLTMGDRVAH</sequence>
<dbReference type="InterPro" id="IPR036786">
    <property type="entry name" value="Ribosome_mat_SBDS_N_sf"/>
</dbReference>
<comment type="caution">
    <text evidence="3">The sequence shown here is derived from an EMBL/GenBank/DDBJ whole genome shotgun (WGS) entry which is preliminary data.</text>
</comment>
<dbReference type="InterPro" id="IPR039100">
    <property type="entry name" value="Sdo1/SBDS-like"/>
</dbReference>
<accession>A0A7C8ME73</accession>
<dbReference type="OrthoDB" id="2567806at2759"/>
<dbReference type="EMBL" id="JAADJZ010000039">
    <property type="protein sequence ID" value="KAF2864825.1"/>
    <property type="molecule type" value="Genomic_DNA"/>
</dbReference>
<dbReference type="Pfam" id="PF01172">
    <property type="entry name" value="SBDS_N"/>
    <property type="match status" value="1"/>
</dbReference>
<feature type="domain" description="Ribosome maturation protein SDO1/SBDS N-terminal" evidence="2">
    <location>
        <begin position="8"/>
        <end position="100"/>
    </location>
</feature>
<dbReference type="Gene3D" id="3.30.1250.10">
    <property type="entry name" value="Ribosome maturation protein SBDS, N-terminal domain"/>
    <property type="match status" value="1"/>
</dbReference>
<evidence type="ECO:0000313" key="4">
    <source>
        <dbReference type="Proteomes" id="UP000481861"/>
    </source>
</evidence>
<gene>
    <name evidence="3" type="ORF">BDV95DRAFT_588104</name>
</gene>
<dbReference type="PANTHER" id="PTHR10927">
    <property type="entry name" value="RIBOSOME MATURATION PROTEIN SBDS"/>
    <property type="match status" value="1"/>
</dbReference>
<name>A0A7C8ME73_9PLEO</name>
<dbReference type="PANTHER" id="PTHR10927:SF2">
    <property type="entry name" value="RESTRICTION OF TELOMERE CAPPING PROTEIN 3"/>
    <property type="match status" value="1"/>
</dbReference>
<protein>
    <submittedName>
        <fullName evidence="3">Shwachman-Bodian-diamond syndrome protein</fullName>
    </submittedName>
</protein>
<proteinExistence type="predicted"/>
<keyword evidence="4" id="KW-1185">Reference proteome</keyword>
<dbReference type="Proteomes" id="UP000481861">
    <property type="component" value="Unassembled WGS sequence"/>
</dbReference>
<evidence type="ECO:0000259" key="2">
    <source>
        <dbReference type="Pfam" id="PF01172"/>
    </source>
</evidence>